<dbReference type="Gene3D" id="1.25.40.20">
    <property type="entry name" value="Ankyrin repeat-containing domain"/>
    <property type="match status" value="1"/>
</dbReference>
<dbReference type="VEuPathDB" id="GiardiaDB:QR46_4637"/>
<dbReference type="EMBL" id="AHHH01000480">
    <property type="protein sequence ID" value="ESU39134.1"/>
    <property type="molecule type" value="Genomic_DNA"/>
</dbReference>
<organism evidence="1 2">
    <name type="scientific">Giardia intestinalis</name>
    <name type="common">Giardia lamblia</name>
    <dbReference type="NCBI Taxonomy" id="5741"/>
    <lineage>
        <taxon>Eukaryota</taxon>
        <taxon>Metamonada</taxon>
        <taxon>Diplomonadida</taxon>
        <taxon>Hexamitidae</taxon>
        <taxon>Giardiinae</taxon>
        <taxon>Giardia</taxon>
    </lineage>
</organism>
<dbReference type="InterPro" id="IPR002110">
    <property type="entry name" value="Ankyrin_rpt"/>
</dbReference>
<dbReference type="AlphaFoldDB" id="V6TKF9"/>
<dbReference type="Pfam" id="PF12796">
    <property type="entry name" value="Ank_2"/>
    <property type="match status" value="1"/>
</dbReference>
<reference evidence="2" key="1">
    <citation type="submission" date="2012-02" db="EMBL/GenBank/DDBJ databases">
        <title>Genome sequencing of Giardia lamblia Genotypes A2 and B isolates (DH and GS) and comparative analysis with the genomes of Genotypes A1 and E (WB and Pig).</title>
        <authorList>
            <person name="Adam R."/>
            <person name="Dahlstrom E."/>
            <person name="Martens C."/>
            <person name="Bruno D."/>
            <person name="Barbian K."/>
            <person name="Porcella S.F."/>
            <person name="Nash T."/>
        </authorList>
    </citation>
    <scope>NUCLEOTIDE SEQUENCE</scope>
    <source>
        <strain evidence="2">GS</strain>
    </source>
</reference>
<accession>V6TKF9</accession>
<dbReference type="Proteomes" id="UP000018040">
    <property type="component" value="Unassembled WGS sequence"/>
</dbReference>
<proteinExistence type="predicted"/>
<sequence>VEQRWQRAHAVWLLWGSVNHRDNLRLWIDHNQAKNVARWTCQAQRRQCWRRTCCEESLFGWRDSPYASGCPWGRGRGQEAPRQVRGRDASGRTALMIAAQGSHKEVVEAFLEHEKGMRDNQNHNALYYALNSGHIEVAKIIIPHEDPTDENDVTALMRAAARGDAEMVKLLAPLQKGAKDKDGNTALVHALKNRHEGIASFLIECEARSLQRSAWCKVI</sequence>
<dbReference type="SUPFAM" id="SSF48403">
    <property type="entry name" value="Ankyrin repeat"/>
    <property type="match status" value="1"/>
</dbReference>
<evidence type="ECO:0000313" key="2">
    <source>
        <dbReference type="Proteomes" id="UP000018040"/>
    </source>
</evidence>
<dbReference type="Pfam" id="PF00023">
    <property type="entry name" value="Ank"/>
    <property type="match status" value="1"/>
</dbReference>
<feature type="non-terminal residue" evidence="1">
    <location>
        <position position="1"/>
    </location>
</feature>
<gene>
    <name evidence="1" type="ORF">GSB_154821</name>
</gene>
<dbReference type="InterPro" id="IPR036770">
    <property type="entry name" value="Ankyrin_rpt-contain_sf"/>
</dbReference>
<comment type="caution">
    <text evidence="1">The sequence shown here is derived from an EMBL/GenBank/DDBJ whole genome shotgun (WGS) entry which is preliminary data.</text>
</comment>
<protein>
    <submittedName>
        <fullName evidence="1">Ankyrin repeat protein</fullName>
    </submittedName>
</protein>
<name>V6TKF9_GIAIN</name>
<dbReference type="PANTHER" id="PTHR24184:SF11">
    <property type="entry name" value="ANKYRIN REPEAT AND SOCS BOX CONTAINING 3"/>
    <property type="match status" value="1"/>
</dbReference>
<dbReference type="SMART" id="SM00248">
    <property type="entry name" value="ANK"/>
    <property type="match status" value="4"/>
</dbReference>
<evidence type="ECO:0000313" key="1">
    <source>
        <dbReference type="EMBL" id="ESU39134.1"/>
    </source>
</evidence>
<reference evidence="1 2" key="2">
    <citation type="journal article" date="2013" name="Genome Biol. Evol.">
        <title>Genome sequencing of Giardia lamblia genotypes A2 and B isolates (DH and GS) and comparative analysis with the genomes of genotypes A1 and E (WB and Pig).</title>
        <authorList>
            <person name="Adam R.D."/>
            <person name="Dahlstrom E.W."/>
            <person name="Martens C.A."/>
            <person name="Bruno D.P."/>
            <person name="Barbian K.D."/>
            <person name="Ricklefs S.M."/>
            <person name="Hernandez M.M."/>
            <person name="Narla N.P."/>
            <person name="Patel R.B."/>
            <person name="Porcella S.F."/>
            <person name="Nash T.E."/>
        </authorList>
    </citation>
    <scope>NUCLEOTIDE SEQUENCE [LARGE SCALE GENOMIC DNA]</scope>
    <source>
        <strain evidence="1 2">GS</strain>
    </source>
</reference>
<dbReference type="OrthoDB" id="194358at2759"/>
<dbReference type="PANTHER" id="PTHR24184">
    <property type="entry name" value="SI:CH211-189E2.2"/>
    <property type="match status" value="1"/>
</dbReference>